<evidence type="ECO:0000256" key="5">
    <source>
        <dbReference type="ARBA" id="ARBA00048391"/>
    </source>
</evidence>
<dbReference type="InterPro" id="IPR002052">
    <property type="entry name" value="DNA_methylase_N6_adenine_CS"/>
</dbReference>
<evidence type="ECO:0000259" key="6">
    <source>
        <dbReference type="Pfam" id="PF05175"/>
    </source>
</evidence>
<dbReference type="InterPro" id="IPR050320">
    <property type="entry name" value="N5-glutamine_MTase"/>
</dbReference>
<comment type="catalytic activity">
    <reaction evidence="5">
        <text>L-glutaminyl-[peptide chain release factor] + S-adenosyl-L-methionine = N(5)-methyl-L-glutaminyl-[peptide chain release factor] + S-adenosyl-L-homocysteine + H(+)</text>
        <dbReference type="Rhea" id="RHEA:42896"/>
        <dbReference type="Rhea" id="RHEA-COMP:10271"/>
        <dbReference type="Rhea" id="RHEA-COMP:10272"/>
        <dbReference type="ChEBI" id="CHEBI:15378"/>
        <dbReference type="ChEBI" id="CHEBI:30011"/>
        <dbReference type="ChEBI" id="CHEBI:57856"/>
        <dbReference type="ChEBI" id="CHEBI:59789"/>
        <dbReference type="ChEBI" id="CHEBI:61891"/>
        <dbReference type="EC" id="2.1.1.297"/>
    </reaction>
</comment>
<evidence type="ECO:0000256" key="3">
    <source>
        <dbReference type="ARBA" id="ARBA00022679"/>
    </source>
</evidence>
<evidence type="ECO:0000313" key="7">
    <source>
        <dbReference type="EMBL" id="GAO28985.1"/>
    </source>
</evidence>
<dbReference type="EC" id="2.1.1.297" evidence="1"/>
<dbReference type="Gene3D" id="1.10.8.10">
    <property type="entry name" value="DNA helicase RuvA subunit, C-terminal domain"/>
    <property type="match status" value="1"/>
</dbReference>
<dbReference type="GO" id="GO:0102559">
    <property type="term" value="F:peptide chain release factor N(5)-glutamine methyltransferase activity"/>
    <property type="evidence" value="ECO:0007669"/>
    <property type="project" value="UniProtKB-EC"/>
</dbReference>
<gene>
    <name evidence="7" type="ORF">JCM15548_11136</name>
</gene>
<dbReference type="EMBL" id="BAZW01000006">
    <property type="protein sequence ID" value="GAO28985.1"/>
    <property type="molecule type" value="Genomic_DNA"/>
</dbReference>
<comment type="caution">
    <text evidence="7">The sequence shown here is derived from an EMBL/GenBank/DDBJ whole genome shotgun (WGS) entry which is preliminary data.</text>
</comment>
<dbReference type="PANTHER" id="PTHR18895">
    <property type="entry name" value="HEMK METHYLTRANSFERASE"/>
    <property type="match status" value="1"/>
</dbReference>
<evidence type="ECO:0000313" key="8">
    <source>
        <dbReference type="Proteomes" id="UP000032900"/>
    </source>
</evidence>
<dbReference type="GO" id="GO:0003676">
    <property type="term" value="F:nucleic acid binding"/>
    <property type="evidence" value="ECO:0007669"/>
    <property type="project" value="InterPro"/>
</dbReference>
<protein>
    <recommendedName>
        <fullName evidence="1">peptide chain release factor N(5)-glutamine methyltransferase</fullName>
        <ecNumber evidence="1">2.1.1.297</ecNumber>
    </recommendedName>
</protein>
<dbReference type="Pfam" id="PF05175">
    <property type="entry name" value="MTS"/>
    <property type="match status" value="1"/>
</dbReference>
<organism evidence="7 8">
    <name type="scientific">Geofilum rubicundum JCM 15548</name>
    <dbReference type="NCBI Taxonomy" id="1236989"/>
    <lineage>
        <taxon>Bacteria</taxon>
        <taxon>Pseudomonadati</taxon>
        <taxon>Bacteroidota</taxon>
        <taxon>Bacteroidia</taxon>
        <taxon>Marinilabiliales</taxon>
        <taxon>Marinilabiliaceae</taxon>
        <taxon>Geofilum</taxon>
    </lineage>
</organism>
<dbReference type="InterPro" id="IPR007848">
    <property type="entry name" value="Small_mtfrase_dom"/>
</dbReference>
<dbReference type="InterPro" id="IPR004556">
    <property type="entry name" value="HemK-like"/>
</dbReference>
<dbReference type="Gene3D" id="3.40.50.150">
    <property type="entry name" value="Vaccinia Virus protein VP39"/>
    <property type="match status" value="1"/>
</dbReference>
<dbReference type="SUPFAM" id="SSF53335">
    <property type="entry name" value="S-adenosyl-L-methionine-dependent methyltransferases"/>
    <property type="match status" value="1"/>
</dbReference>
<dbReference type="NCBIfam" id="TIGR00536">
    <property type="entry name" value="hemK_fam"/>
    <property type="match status" value="1"/>
</dbReference>
<dbReference type="NCBIfam" id="TIGR03534">
    <property type="entry name" value="RF_mod_PrmC"/>
    <property type="match status" value="1"/>
</dbReference>
<reference evidence="7 8" key="1">
    <citation type="journal article" date="2015" name="Microbes Environ.">
        <title>Distribution and evolution of nitrogen fixation genes in the phylum bacteroidetes.</title>
        <authorList>
            <person name="Inoue J."/>
            <person name="Oshima K."/>
            <person name="Suda W."/>
            <person name="Sakamoto M."/>
            <person name="Iino T."/>
            <person name="Noda S."/>
            <person name="Hongoh Y."/>
            <person name="Hattori M."/>
            <person name="Ohkuma M."/>
        </authorList>
    </citation>
    <scope>NUCLEOTIDE SEQUENCE [LARGE SCALE GENOMIC DNA]</scope>
    <source>
        <strain evidence="7">JCM 15548</strain>
    </source>
</reference>
<sequence length="229" mass="25881">MMKGEEKLSNEEVAFIHEAVVRLQGHEPLQYVLGQTHFMDMVFKVNPHVLIPRPETEELVTWILEEAPLDRSSGGSKAPLEILDIGTGSGCIPIALKKNRPWARVEAWDISAEALETARGNALLNHVEVDFQLRDVLNYQKYPLAPRHVVISNPPYVTQSEQTKMAQNVLEHEPHLALFVADDTPLLFYRVIAQMATTCLLPDGCLYFEINEPTARRFVPCSKNLDLNK</sequence>
<keyword evidence="3" id="KW-0808">Transferase</keyword>
<dbReference type="GO" id="GO:0032259">
    <property type="term" value="P:methylation"/>
    <property type="evidence" value="ECO:0007669"/>
    <property type="project" value="UniProtKB-KW"/>
</dbReference>
<evidence type="ECO:0000256" key="1">
    <source>
        <dbReference type="ARBA" id="ARBA00012771"/>
    </source>
</evidence>
<dbReference type="InterPro" id="IPR029063">
    <property type="entry name" value="SAM-dependent_MTases_sf"/>
</dbReference>
<dbReference type="CDD" id="cd02440">
    <property type="entry name" value="AdoMet_MTases"/>
    <property type="match status" value="1"/>
</dbReference>
<keyword evidence="8" id="KW-1185">Reference proteome</keyword>
<keyword evidence="2 7" id="KW-0489">Methyltransferase</keyword>
<dbReference type="InterPro" id="IPR019874">
    <property type="entry name" value="RF_methyltr_PrmC"/>
</dbReference>
<proteinExistence type="predicted"/>
<keyword evidence="4" id="KW-0949">S-adenosyl-L-methionine</keyword>
<dbReference type="STRING" id="1236989.JCM15548_11136"/>
<dbReference type="AlphaFoldDB" id="A0A0E9LVU8"/>
<feature type="domain" description="Methyltransferase small" evidence="6">
    <location>
        <begin position="81"/>
        <end position="172"/>
    </location>
</feature>
<evidence type="ECO:0000256" key="2">
    <source>
        <dbReference type="ARBA" id="ARBA00022603"/>
    </source>
</evidence>
<name>A0A0E9LVU8_9BACT</name>
<accession>A0A0E9LVU8</accession>
<dbReference type="PROSITE" id="PS00092">
    <property type="entry name" value="N6_MTASE"/>
    <property type="match status" value="1"/>
</dbReference>
<dbReference type="PANTHER" id="PTHR18895:SF74">
    <property type="entry name" value="MTRF1L RELEASE FACTOR GLUTAMINE METHYLTRANSFERASE"/>
    <property type="match status" value="1"/>
</dbReference>
<dbReference type="Proteomes" id="UP000032900">
    <property type="component" value="Unassembled WGS sequence"/>
</dbReference>
<evidence type="ECO:0000256" key="4">
    <source>
        <dbReference type="ARBA" id="ARBA00022691"/>
    </source>
</evidence>